<keyword evidence="11" id="KW-1185">Reference proteome</keyword>
<evidence type="ECO:0000256" key="3">
    <source>
        <dbReference type="ARBA" id="ARBA00019610"/>
    </source>
</evidence>
<evidence type="ECO:0000313" key="10">
    <source>
        <dbReference type="EMBL" id="KAK7751124.1"/>
    </source>
</evidence>
<feature type="compositionally biased region" description="Polar residues" evidence="9">
    <location>
        <begin position="513"/>
        <end position="522"/>
    </location>
</feature>
<feature type="compositionally biased region" description="Low complexity" evidence="9">
    <location>
        <begin position="528"/>
        <end position="545"/>
    </location>
</feature>
<keyword evidence="5 8" id="KW-0804">Transcription</keyword>
<accession>A0AAN9UXN2</accession>
<comment type="subunit">
    <text evidence="8">Component of the Mediator complex.</text>
</comment>
<sequence length="728" mass="80739">MASTSLSHFSLRPWPTADKKKPKNIREFVSRISIERGTFRNVPTEAELREEVEQQAQQVAQVDDDVMEGLSESEDDADADKSKSAWLARQDLLAQLEYAFNHSKLALEFVSLLISKEDPTRANKTMSHELREIAGIGTLGASMLKDSNMTVARLKDDTAVGTGWKLIGTSNMVNSVTASLEKLEEEMLLESRYWDDISAIRMAGFRICRLPHEPRTLAVRYGFPESAPMFYEQCTGPLRRSDDGSARLVTGPIGRGSKRLRVTIETNGRVTGITALFKRPADDAPIQRRVIEARITASSQEIWHELNREARMLLSLGVRVGEYSITWDVGHRSKVIITLEDQTETDNCPDLPHNLLADSLFKALFALKLNAHAQNYKRRTYPQPPAPNRTNPFPEYSILRPFIAHARHLNAFMELASFLDQLIHLLHSAGVTAATSTYTRHDHPNSLKGMVMPSRVTPRTLEFLASQVFLNKNLVFEVNMSPEARVQIQGGTYYMPHVYHRFAIVMPSRAPNQNQLQRQSGPNLGADANANGSNTATTAATTSSNIKQEPHQPPPLLPPPSFLEAAYPPPTETYSDHLAIMTYLKSAAARVLAAHLAASARRRLADQMRDDGDGEGGIGSISWAESMHGPAVTVDGHPERDVWVSIAYEGADPEDPRRRRLVLRLDSLWRARLHRHGHGNRGGIRGGSSGSGGRSTRSWAWNPYGGVVGGEAESPEDVVFGILTGEMM</sequence>
<evidence type="ECO:0000313" key="11">
    <source>
        <dbReference type="Proteomes" id="UP001320420"/>
    </source>
</evidence>
<dbReference type="GO" id="GO:0016592">
    <property type="term" value="C:mediator complex"/>
    <property type="evidence" value="ECO:0007669"/>
    <property type="project" value="InterPro"/>
</dbReference>
<keyword evidence="6 8" id="KW-0539">Nucleus</keyword>
<dbReference type="GO" id="GO:0006357">
    <property type="term" value="P:regulation of transcription by RNA polymerase II"/>
    <property type="evidence" value="ECO:0007669"/>
    <property type="project" value="InterPro"/>
</dbReference>
<keyword evidence="8" id="KW-0010">Activator</keyword>
<evidence type="ECO:0000256" key="9">
    <source>
        <dbReference type="SAM" id="MobiDB-lite"/>
    </source>
</evidence>
<proteinExistence type="inferred from homology"/>
<comment type="similarity">
    <text evidence="2 8">Belongs to the Mediator complex subunit 17 family.</text>
</comment>
<dbReference type="InterPro" id="IPR019313">
    <property type="entry name" value="Mediator_Med17"/>
</dbReference>
<feature type="region of interest" description="Disordered" evidence="9">
    <location>
        <begin position="1"/>
        <end position="21"/>
    </location>
</feature>
<dbReference type="Gene3D" id="6.10.250.2620">
    <property type="match status" value="1"/>
</dbReference>
<evidence type="ECO:0000256" key="4">
    <source>
        <dbReference type="ARBA" id="ARBA00023015"/>
    </source>
</evidence>
<gene>
    <name evidence="10" type="primary">SRB4</name>
    <name evidence="8" type="synonym">MED17</name>
    <name evidence="10" type="ORF">SLS62_006953</name>
</gene>
<feature type="region of interest" description="Disordered" evidence="9">
    <location>
        <begin position="513"/>
        <end position="569"/>
    </location>
</feature>
<dbReference type="AlphaFoldDB" id="A0AAN9UXN2"/>
<reference evidence="10 11" key="1">
    <citation type="submission" date="2024-02" db="EMBL/GenBank/DDBJ databases">
        <title>De novo assembly and annotation of 12 fungi associated with fruit tree decline syndrome in Ontario, Canada.</title>
        <authorList>
            <person name="Sulman M."/>
            <person name="Ellouze W."/>
            <person name="Ilyukhin E."/>
        </authorList>
    </citation>
    <scope>NUCLEOTIDE SEQUENCE [LARGE SCALE GENOMIC DNA]</scope>
    <source>
        <strain evidence="10 11">M11/M66-122</strain>
    </source>
</reference>
<evidence type="ECO:0000256" key="1">
    <source>
        <dbReference type="ARBA" id="ARBA00004123"/>
    </source>
</evidence>
<name>A0AAN9UXN2_9PEZI</name>
<dbReference type="Proteomes" id="UP001320420">
    <property type="component" value="Unassembled WGS sequence"/>
</dbReference>
<comment type="subcellular location">
    <subcellularLocation>
        <location evidence="1 8">Nucleus</location>
    </subcellularLocation>
</comment>
<keyword evidence="4 8" id="KW-0805">Transcription regulation</keyword>
<dbReference type="PANTHER" id="PTHR13114">
    <property type="entry name" value="MEDIATOR OF RNA POLYMERASE II TRANSCRIPTION SUBUNIT 17"/>
    <property type="match status" value="1"/>
</dbReference>
<comment type="function">
    <text evidence="8">Component of the Mediator complex, a coactivator involved in the regulated transcription of nearly all RNA polymerase II-dependent genes. Mediator functions as a bridge to convey information from gene-specific regulatory proteins to the basal RNA polymerase II transcription machinery. Mediator is recruited to promoters by direct interactions with regulatory proteins and serves as a scaffold for the assembly of a functional preinitiation complex with RNA polymerase II and the general transcription factors.</text>
</comment>
<organism evidence="10 11">
    <name type="scientific">Diatrype stigma</name>
    <dbReference type="NCBI Taxonomy" id="117547"/>
    <lineage>
        <taxon>Eukaryota</taxon>
        <taxon>Fungi</taxon>
        <taxon>Dikarya</taxon>
        <taxon>Ascomycota</taxon>
        <taxon>Pezizomycotina</taxon>
        <taxon>Sordariomycetes</taxon>
        <taxon>Xylariomycetidae</taxon>
        <taxon>Xylariales</taxon>
        <taxon>Diatrypaceae</taxon>
        <taxon>Diatrype</taxon>
    </lineage>
</organism>
<evidence type="ECO:0000256" key="7">
    <source>
        <dbReference type="ARBA" id="ARBA00032014"/>
    </source>
</evidence>
<evidence type="ECO:0000256" key="2">
    <source>
        <dbReference type="ARBA" id="ARBA00005635"/>
    </source>
</evidence>
<evidence type="ECO:0000256" key="6">
    <source>
        <dbReference type="ARBA" id="ARBA00023242"/>
    </source>
</evidence>
<evidence type="ECO:0000256" key="8">
    <source>
        <dbReference type="RuleBase" id="RU364140"/>
    </source>
</evidence>
<comment type="caution">
    <text evidence="10">The sequence shown here is derived from an EMBL/GenBank/DDBJ whole genome shotgun (WGS) entry which is preliminary data.</text>
</comment>
<evidence type="ECO:0000256" key="5">
    <source>
        <dbReference type="ARBA" id="ARBA00023163"/>
    </source>
</evidence>
<dbReference type="GO" id="GO:0003712">
    <property type="term" value="F:transcription coregulator activity"/>
    <property type="evidence" value="ECO:0007669"/>
    <property type="project" value="InterPro"/>
</dbReference>
<dbReference type="PANTHER" id="PTHR13114:SF7">
    <property type="entry name" value="MEDIATOR OF RNA POLYMERASE II TRANSCRIPTION SUBUNIT 17"/>
    <property type="match status" value="1"/>
</dbReference>
<dbReference type="Pfam" id="PF10156">
    <property type="entry name" value="Med17"/>
    <property type="match status" value="1"/>
</dbReference>
<dbReference type="EMBL" id="JAKJXP020000054">
    <property type="protein sequence ID" value="KAK7751124.1"/>
    <property type="molecule type" value="Genomic_DNA"/>
</dbReference>
<feature type="compositionally biased region" description="Pro residues" evidence="9">
    <location>
        <begin position="551"/>
        <end position="569"/>
    </location>
</feature>
<protein>
    <recommendedName>
        <fullName evidence="3 8">Mediator of RNA polymerase II transcription subunit 17</fullName>
    </recommendedName>
    <alternativeName>
        <fullName evidence="7 8">Mediator complex subunit 17</fullName>
    </alternativeName>
</protein>
<dbReference type="GO" id="GO:0070847">
    <property type="term" value="C:core mediator complex"/>
    <property type="evidence" value="ECO:0007669"/>
    <property type="project" value="TreeGrafter"/>
</dbReference>